<evidence type="ECO:0000256" key="6">
    <source>
        <dbReference type="ARBA" id="ARBA00022679"/>
    </source>
</evidence>
<evidence type="ECO:0000256" key="9">
    <source>
        <dbReference type="RuleBase" id="RU365045"/>
    </source>
</evidence>
<feature type="domain" description="N-acetyltransferase" evidence="10">
    <location>
        <begin position="10"/>
        <end position="156"/>
    </location>
</feature>
<comment type="pathway">
    <text evidence="2 9">Amine and polyamine biosynthesis; ectoine biosynthesis; L-ectoine from L-aspartate 4-semialdehyde: step 2/3.</text>
</comment>
<dbReference type="Proteomes" id="UP001596047">
    <property type="component" value="Unassembled WGS sequence"/>
</dbReference>
<evidence type="ECO:0000256" key="2">
    <source>
        <dbReference type="ARBA" id="ARBA00004978"/>
    </source>
</evidence>
<evidence type="ECO:0000256" key="3">
    <source>
        <dbReference type="ARBA" id="ARBA00010712"/>
    </source>
</evidence>
<dbReference type="RefSeq" id="WP_379189674.1">
    <property type="nucleotide sequence ID" value="NZ_JBHSOW010000068.1"/>
</dbReference>
<accession>A0ABW0VZK9</accession>
<protein>
    <recommendedName>
        <fullName evidence="5 9">L-2,4-diaminobutyric acid acetyltransferase</fullName>
        <shortName evidence="9">DABA acetyltransferase</shortName>
        <ecNumber evidence="4 9">2.3.1.178</ecNumber>
    </recommendedName>
</protein>
<evidence type="ECO:0000256" key="5">
    <source>
        <dbReference type="ARBA" id="ARBA00017935"/>
    </source>
</evidence>
<dbReference type="SUPFAM" id="SSF55729">
    <property type="entry name" value="Acyl-CoA N-acyltransferases (Nat)"/>
    <property type="match status" value="1"/>
</dbReference>
<comment type="catalytic activity">
    <reaction evidence="8 9">
        <text>L-2,4-diaminobutanoate + acetyl-CoA = (2S)-4-acetamido-2-aminobutanoate + CoA + H(+)</text>
        <dbReference type="Rhea" id="RHEA:16901"/>
        <dbReference type="ChEBI" id="CHEBI:15378"/>
        <dbReference type="ChEBI" id="CHEBI:57287"/>
        <dbReference type="ChEBI" id="CHEBI:57288"/>
        <dbReference type="ChEBI" id="CHEBI:58761"/>
        <dbReference type="ChEBI" id="CHEBI:58929"/>
        <dbReference type="EC" id="2.3.1.178"/>
    </reaction>
</comment>
<dbReference type="PROSITE" id="PS51186">
    <property type="entry name" value="GNAT"/>
    <property type="match status" value="1"/>
</dbReference>
<evidence type="ECO:0000256" key="7">
    <source>
        <dbReference type="ARBA" id="ARBA00023315"/>
    </source>
</evidence>
<dbReference type="Gene3D" id="3.40.630.30">
    <property type="match status" value="1"/>
</dbReference>
<dbReference type="EMBL" id="JBHSOW010000068">
    <property type="protein sequence ID" value="MFC5651080.1"/>
    <property type="molecule type" value="Genomic_DNA"/>
</dbReference>
<proteinExistence type="inferred from homology"/>
<dbReference type="NCBIfam" id="TIGR02406">
    <property type="entry name" value="ectoine_EctA"/>
    <property type="match status" value="1"/>
</dbReference>
<keyword evidence="12" id="KW-1185">Reference proteome</keyword>
<dbReference type="Pfam" id="PF00583">
    <property type="entry name" value="Acetyltransf_1"/>
    <property type="match status" value="1"/>
</dbReference>
<dbReference type="InterPro" id="IPR012772">
    <property type="entry name" value="Ectoine_EctA"/>
</dbReference>
<evidence type="ECO:0000259" key="10">
    <source>
        <dbReference type="PROSITE" id="PS51186"/>
    </source>
</evidence>
<evidence type="ECO:0000313" key="11">
    <source>
        <dbReference type="EMBL" id="MFC5651080.1"/>
    </source>
</evidence>
<gene>
    <name evidence="9 11" type="primary">ectA</name>
    <name evidence="11" type="ORF">ACFPYJ_18595</name>
</gene>
<evidence type="ECO:0000256" key="4">
    <source>
        <dbReference type="ARBA" id="ARBA00012355"/>
    </source>
</evidence>
<organism evidence="11 12">
    <name type="scientific">Paenibacillus solisilvae</name>
    <dbReference type="NCBI Taxonomy" id="2486751"/>
    <lineage>
        <taxon>Bacteria</taxon>
        <taxon>Bacillati</taxon>
        <taxon>Bacillota</taxon>
        <taxon>Bacilli</taxon>
        <taxon>Bacillales</taxon>
        <taxon>Paenibacillaceae</taxon>
        <taxon>Paenibacillus</taxon>
    </lineage>
</organism>
<keyword evidence="7 9" id="KW-0012">Acyltransferase</keyword>
<dbReference type="InterPro" id="IPR016181">
    <property type="entry name" value="Acyl_CoA_acyltransferase"/>
</dbReference>
<comment type="similarity">
    <text evidence="3 9">Belongs to the acetyltransferase family. EctA subfamily.</text>
</comment>
<keyword evidence="6 9" id="KW-0808">Transferase</keyword>
<dbReference type="GO" id="GO:0033816">
    <property type="term" value="F:diaminobutyrate acetyltransferase activity"/>
    <property type="evidence" value="ECO:0007669"/>
    <property type="project" value="UniProtKB-EC"/>
</dbReference>
<evidence type="ECO:0000256" key="8">
    <source>
        <dbReference type="ARBA" id="ARBA00048924"/>
    </source>
</evidence>
<sequence length="178" mass="20080">MRTIGANDELLLGKPSASDGVRVWRLVKEVGSLDLNSVYSYIMLCDIFRDTCILAVKDDAVIGFVSAYRRPDRPQTLFVWQIAVASSLRGRGLGKRMLRELLGRKENADIRYVESTIGPDNTASWRLFLRLADEKGGQSDVSECYPAKFFPEVSAHEPELLLRIGPFIKKKEFEGVIR</sequence>
<dbReference type="InterPro" id="IPR000182">
    <property type="entry name" value="GNAT_dom"/>
</dbReference>
<evidence type="ECO:0000313" key="12">
    <source>
        <dbReference type="Proteomes" id="UP001596047"/>
    </source>
</evidence>
<name>A0ABW0VZK9_9BACL</name>
<dbReference type="EC" id="2.3.1.178" evidence="4 9"/>
<comment type="function">
    <text evidence="1 9">Catalyzes the acetylation of L-2,4-diaminobutyrate (DABA) to gamma-N-acetyl-alpha,gamma-diaminobutyric acid (ADABA) with acetyl coenzyme A.</text>
</comment>
<evidence type="ECO:0000256" key="1">
    <source>
        <dbReference type="ARBA" id="ARBA00003741"/>
    </source>
</evidence>
<comment type="caution">
    <text evidence="11">The sequence shown here is derived from an EMBL/GenBank/DDBJ whole genome shotgun (WGS) entry which is preliminary data.</text>
</comment>
<reference evidence="12" key="1">
    <citation type="journal article" date="2019" name="Int. J. Syst. Evol. Microbiol.">
        <title>The Global Catalogue of Microorganisms (GCM) 10K type strain sequencing project: providing services to taxonomists for standard genome sequencing and annotation.</title>
        <authorList>
            <consortium name="The Broad Institute Genomics Platform"/>
            <consortium name="The Broad Institute Genome Sequencing Center for Infectious Disease"/>
            <person name="Wu L."/>
            <person name="Ma J."/>
        </authorList>
    </citation>
    <scope>NUCLEOTIDE SEQUENCE [LARGE SCALE GENOMIC DNA]</scope>
    <source>
        <strain evidence="12">CGMCC 1.3240</strain>
    </source>
</reference>
<dbReference type="CDD" id="cd04301">
    <property type="entry name" value="NAT_SF"/>
    <property type="match status" value="1"/>
</dbReference>